<keyword evidence="3" id="KW-1185">Reference proteome</keyword>
<evidence type="ECO:0000313" key="3">
    <source>
        <dbReference type="Proteomes" id="UP000046393"/>
    </source>
</evidence>
<evidence type="ECO:0000313" key="4">
    <source>
        <dbReference type="WBParaSite" id="SMUV_0000929301-mRNA-1"/>
    </source>
</evidence>
<proteinExistence type="inferred from homology"/>
<dbReference type="GO" id="GO:0005801">
    <property type="term" value="C:cis-Golgi network"/>
    <property type="evidence" value="ECO:0007669"/>
    <property type="project" value="TreeGrafter"/>
</dbReference>
<dbReference type="Proteomes" id="UP000046393">
    <property type="component" value="Unplaced"/>
</dbReference>
<comment type="subcellular location">
    <subcellularLocation>
        <location evidence="1">Golgi apparatus</location>
        <location evidence="1">cis-Golgi network</location>
    </subcellularLocation>
</comment>
<evidence type="ECO:0000256" key="1">
    <source>
        <dbReference type="ARBA" id="ARBA00004222"/>
    </source>
</evidence>
<dbReference type="Gene3D" id="3.30.1380.20">
    <property type="entry name" value="Trafficking protein particle complex subunit 3"/>
    <property type="match status" value="1"/>
</dbReference>
<dbReference type="STRING" id="451379.A0A0N5AWJ3"/>
<organism evidence="3 4">
    <name type="scientific">Syphacia muris</name>
    <dbReference type="NCBI Taxonomy" id="451379"/>
    <lineage>
        <taxon>Eukaryota</taxon>
        <taxon>Metazoa</taxon>
        <taxon>Ecdysozoa</taxon>
        <taxon>Nematoda</taxon>
        <taxon>Chromadorea</taxon>
        <taxon>Rhabditida</taxon>
        <taxon>Spirurina</taxon>
        <taxon>Oxyuridomorpha</taxon>
        <taxon>Oxyuroidea</taxon>
        <taxon>Oxyuridae</taxon>
        <taxon>Syphacia</taxon>
    </lineage>
</organism>
<dbReference type="PANTHER" id="PTHR12817:SF0">
    <property type="entry name" value="GEO08327P1"/>
    <property type="match status" value="1"/>
</dbReference>
<dbReference type="AlphaFoldDB" id="A0A0N5AWJ3"/>
<comment type="similarity">
    <text evidence="2">Belongs to the TRAPP small subunits family. BET3 subfamily.</text>
</comment>
<dbReference type="WBParaSite" id="SMUV_0000929301-mRNA-1">
    <property type="protein sequence ID" value="SMUV_0000929301-mRNA-1"/>
    <property type="gene ID" value="SMUV_0000929301"/>
</dbReference>
<dbReference type="GO" id="GO:0030008">
    <property type="term" value="C:TRAPP complex"/>
    <property type="evidence" value="ECO:0007669"/>
    <property type="project" value="TreeGrafter"/>
</dbReference>
<dbReference type="PANTHER" id="PTHR12817">
    <property type="entry name" value="TRAFFICKING PROTEIN PARTICLE COMPLEX SUBUNIT 6B"/>
    <property type="match status" value="1"/>
</dbReference>
<name>A0A0N5AWJ3_9BILA</name>
<dbReference type="SUPFAM" id="SSF111126">
    <property type="entry name" value="Ligand-binding domain in the NO signalling and Golgi transport"/>
    <property type="match status" value="1"/>
</dbReference>
<dbReference type="InterPro" id="IPR007194">
    <property type="entry name" value="TRAPP_component"/>
</dbReference>
<dbReference type="GO" id="GO:0005802">
    <property type="term" value="C:trans-Golgi network"/>
    <property type="evidence" value="ECO:0007669"/>
    <property type="project" value="TreeGrafter"/>
</dbReference>
<dbReference type="CDD" id="cd14944">
    <property type="entry name" value="TRAPPC6A_Trs33"/>
    <property type="match status" value="1"/>
</dbReference>
<protein>
    <submittedName>
        <fullName evidence="4">Trafficking protein particle complex subunit 6B</fullName>
    </submittedName>
</protein>
<dbReference type="InterPro" id="IPR037992">
    <property type="entry name" value="TRAPPC6/Trs33"/>
</dbReference>
<sequence length="169" mass="19242">ICVKVKREKQRSQWIEGLEKQSQSDNTEFTGNLDLMKQLFVQGNAETRLESIGYRVGIVMVEKIAKDLPRFNTELDKMKFLCKEFWTIAFGKQVDNLRTNHQGVYVVQDNHFFVLLSFAEGKQYCEQAAVYLAVPSGIIRGALANMGIKSLVTATVETLPAVKFHIHMQ</sequence>
<dbReference type="Pfam" id="PF04051">
    <property type="entry name" value="TRAPP"/>
    <property type="match status" value="1"/>
</dbReference>
<evidence type="ECO:0000256" key="2">
    <source>
        <dbReference type="ARBA" id="ARBA00006218"/>
    </source>
</evidence>
<dbReference type="InterPro" id="IPR024096">
    <property type="entry name" value="NO_sig/Golgi_transp_ligand-bd"/>
</dbReference>
<dbReference type="GO" id="GO:0006888">
    <property type="term" value="P:endoplasmic reticulum to Golgi vesicle-mediated transport"/>
    <property type="evidence" value="ECO:0007669"/>
    <property type="project" value="TreeGrafter"/>
</dbReference>
<reference evidence="4" key="1">
    <citation type="submission" date="2017-02" db="UniProtKB">
        <authorList>
            <consortium name="WormBaseParasite"/>
        </authorList>
    </citation>
    <scope>IDENTIFICATION</scope>
</reference>
<accession>A0A0N5AWJ3</accession>